<feature type="compositionally biased region" description="Low complexity" evidence="9">
    <location>
        <begin position="116"/>
        <end position="132"/>
    </location>
</feature>
<dbReference type="CDD" id="cd13749">
    <property type="entry name" value="Zn-ribbon_TFIIS"/>
    <property type="match status" value="1"/>
</dbReference>
<keyword evidence="8" id="KW-0238">DNA-binding</keyword>
<dbReference type="Pfam" id="PF08711">
    <property type="entry name" value="Med26"/>
    <property type="match status" value="1"/>
</dbReference>
<keyword evidence="8" id="KW-0804">Transcription</keyword>
<dbReference type="GO" id="GO:0031440">
    <property type="term" value="P:regulation of mRNA 3'-end processing"/>
    <property type="evidence" value="ECO:0007669"/>
    <property type="project" value="TreeGrafter"/>
</dbReference>
<evidence type="ECO:0000256" key="8">
    <source>
        <dbReference type="RuleBase" id="RU368078"/>
    </source>
</evidence>
<keyword evidence="3 6" id="KW-0863">Zinc-finger</keyword>
<dbReference type="InterPro" id="IPR035441">
    <property type="entry name" value="TFIIS/LEDGF_dom_sf"/>
</dbReference>
<dbReference type="Pfam" id="PF01096">
    <property type="entry name" value="Zn_ribbon_TFIIS"/>
    <property type="match status" value="1"/>
</dbReference>
<feature type="compositionally biased region" description="Polar residues" evidence="9">
    <location>
        <begin position="84"/>
        <end position="115"/>
    </location>
</feature>
<dbReference type="GO" id="GO:0031564">
    <property type="term" value="P:transcription antitermination"/>
    <property type="evidence" value="ECO:0007669"/>
    <property type="project" value="TreeGrafter"/>
</dbReference>
<keyword evidence="8" id="KW-0805">Transcription regulation</keyword>
<dbReference type="SUPFAM" id="SSF47676">
    <property type="entry name" value="Conserved domain common to transcription factors TFIIS, elongin A, CRSP70"/>
    <property type="match status" value="1"/>
</dbReference>
<keyword evidence="14" id="KW-1185">Reference proteome</keyword>
<feature type="region of interest" description="Disordered" evidence="9">
    <location>
        <begin position="76"/>
        <end position="157"/>
    </location>
</feature>
<feature type="domain" description="TFIIS-type" evidence="10">
    <location>
        <begin position="277"/>
        <end position="317"/>
    </location>
</feature>
<dbReference type="PROSITE" id="PS51321">
    <property type="entry name" value="TFIIS_CENTRAL"/>
    <property type="match status" value="1"/>
</dbReference>
<feature type="domain" description="TFIIS N-terminal" evidence="11">
    <location>
        <begin position="1"/>
        <end position="72"/>
    </location>
</feature>
<comment type="caution">
    <text evidence="13">The sequence shown here is derived from an EMBL/GenBank/DDBJ whole genome shotgun (WGS) entry which is preliminary data.</text>
</comment>
<dbReference type="InterPro" id="IPR035100">
    <property type="entry name" value="TF_IIS-typ"/>
</dbReference>
<dbReference type="SUPFAM" id="SSF57783">
    <property type="entry name" value="Zinc beta-ribbon"/>
    <property type="match status" value="1"/>
</dbReference>
<dbReference type="PANTHER" id="PTHR11477">
    <property type="entry name" value="TRANSCRIPTION FACTOR S-II ZINC FINGER DOMAIN-CONTAINING PROTEIN"/>
    <property type="match status" value="1"/>
</dbReference>
<dbReference type="Pfam" id="PF07500">
    <property type="entry name" value="TFIIS_M"/>
    <property type="match status" value="1"/>
</dbReference>
<dbReference type="PANTHER" id="PTHR11477:SF0">
    <property type="entry name" value="IP08861P-RELATED"/>
    <property type="match status" value="1"/>
</dbReference>
<protein>
    <recommendedName>
        <fullName evidence="8">Transcription elongation factor</fullName>
    </recommendedName>
</protein>
<evidence type="ECO:0000256" key="2">
    <source>
        <dbReference type="ARBA" id="ARBA00022723"/>
    </source>
</evidence>
<dbReference type="FunFam" id="1.10.472.30:FF:000003">
    <property type="entry name" value="Transcription elongation factor S-II"/>
    <property type="match status" value="1"/>
</dbReference>
<dbReference type="Gene3D" id="1.20.930.10">
    <property type="entry name" value="Conserved domain common to transcription factors TFIIS, elongin A, CRSP70"/>
    <property type="match status" value="1"/>
</dbReference>
<dbReference type="InterPro" id="IPR006289">
    <property type="entry name" value="TFSII"/>
</dbReference>
<gene>
    <name evidence="13" type="ORF">BB558_001143</name>
</gene>
<evidence type="ECO:0000256" key="3">
    <source>
        <dbReference type="ARBA" id="ARBA00022771"/>
    </source>
</evidence>
<dbReference type="InterPro" id="IPR003618">
    <property type="entry name" value="TFIIS_cen_dom"/>
</dbReference>
<comment type="subcellular location">
    <subcellularLocation>
        <location evidence="1 7 8">Nucleus</location>
    </subcellularLocation>
</comment>
<name>A0A2U1JC91_SMIAN</name>
<dbReference type="SMART" id="SM00440">
    <property type="entry name" value="ZnF_C2C2"/>
    <property type="match status" value="1"/>
</dbReference>
<keyword evidence="2 8" id="KW-0479">Metal-binding</keyword>
<dbReference type="NCBIfam" id="TIGR01385">
    <property type="entry name" value="TFSII"/>
    <property type="match status" value="1"/>
</dbReference>
<keyword evidence="4 8" id="KW-0862">Zinc</keyword>
<dbReference type="GO" id="GO:0006362">
    <property type="term" value="P:transcription elongation by RNA polymerase I"/>
    <property type="evidence" value="ECO:0007669"/>
    <property type="project" value="TreeGrafter"/>
</dbReference>
<dbReference type="PIRSF" id="PIRSF006704">
    <property type="entry name" value="TF_IIS"/>
    <property type="match status" value="1"/>
</dbReference>
<keyword evidence="5 7" id="KW-0539">Nucleus</keyword>
<evidence type="ECO:0000259" key="10">
    <source>
        <dbReference type="PROSITE" id="PS51133"/>
    </source>
</evidence>
<evidence type="ECO:0000313" key="13">
    <source>
        <dbReference type="EMBL" id="PWA02711.1"/>
    </source>
</evidence>
<reference evidence="13 14" key="1">
    <citation type="journal article" date="2018" name="MBio">
        <title>Comparative Genomics Reveals the Core Gene Toolbox for the Fungus-Insect Symbiosis.</title>
        <authorList>
            <person name="Wang Y."/>
            <person name="Stata M."/>
            <person name="Wang W."/>
            <person name="Stajich J.E."/>
            <person name="White M.M."/>
            <person name="Moncalvo J.M."/>
        </authorList>
    </citation>
    <scope>NUCLEOTIDE SEQUENCE [LARGE SCALE GENOMIC DNA]</scope>
    <source>
        <strain evidence="13 14">AUS-126-30</strain>
    </source>
</reference>
<evidence type="ECO:0000259" key="11">
    <source>
        <dbReference type="PROSITE" id="PS51319"/>
    </source>
</evidence>
<evidence type="ECO:0000256" key="5">
    <source>
        <dbReference type="ARBA" id="ARBA00023242"/>
    </source>
</evidence>
<dbReference type="PROSITE" id="PS51133">
    <property type="entry name" value="ZF_TFIIS_2"/>
    <property type="match status" value="1"/>
</dbReference>
<dbReference type="SUPFAM" id="SSF46942">
    <property type="entry name" value="Elongation factor TFIIS domain 2"/>
    <property type="match status" value="1"/>
</dbReference>
<dbReference type="InterPro" id="IPR017923">
    <property type="entry name" value="TFIIS_N"/>
</dbReference>
<dbReference type="PROSITE" id="PS51319">
    <property type="entry name" value="TFIIS_N"/>
    <property type="match status" value="1"/>
</dbReference>
<dbReference type="Proteomes" id="UP000245591">
    <property type="component" value="Unassembled WGS sequence"/>
</dbReference>
<dbReference type="GO" id="GO:0008270">
    <property type="term" value="F:zinc ion binding"/>
    <property type="evidence" value="ECO:0007669"/>
    <property type="project" value="UniProtKB-UniRule"/>
</dbReference>
<evidence type="ECO:0000256" key="1">
    <source>
        <dbReference type="ARBA" id="ARBA00004123"/>
    </source>
</evidence>
<dbReference type="SMART" id="SM00510">
    <property type="entry name" value="TFS2M"/>
    <property type="match status" value="1"/>
</dbReference>
<dbReference type="Gene3D" id="1.10.472.30">
    <property type="entry name" value="Transcription elongation factor S-II, central domain"/>
    <property type="match status" value="1"/>
</dbReference>
<dbReference type="GO" id="GO:0003677">
    <property type="term" value="F:DNA binding"/>
    <property type="evidence" value="ECO:0007669"/>
    <property type="project" value="UniProtKB-KW"/>
</dbReference>
<evidence type="ECO:0000256" key="9">
    <source>
        <dbReference type="SAM" id="MobiDB-lite"/>
    </source>
</evidence>
<dbReference type="GO" id="GO:0005634">
    <property type="term" value="C:nucleus"/>
    <property type="evidence" value="ECO:0007669"/>
    <property type="project" value="UniProtKB-SubCell"/>
</dbReference>
<dbReference type="AlphaFoldDB" id="A0A2U1JC91"/>
<dbReference type="Gene3D" id="2.20.25.10">
    <property type="match status" value="1"/>
</dbReference>
<dbReference type="GO" id="GO:0006368">
    <property type="term" value="P:transcription elongation by RNA polymerase II"/>
    <property type="evidence" value="ECO:0007669"/>
    <property type="project" value="InterPro"/>
</dbReference>
<dbReference type="EMBL" id="MBFU01000061">
    <property type="protein sequence ID" value="PWA02711.1"/>
    <property type="molecule type" value="Genomic_DNA"/>
</dbReference>
<comment type="similarity">
    <text evidence="8">Belongs to the TFS-II family.</text>
</comment>
<dbReference type="InterPro" id="IPR036575">
    <property type="entry name" value="TFIIS_cen_dom_sf"/>
</dbReference>
<evidence type="ECO:0000256" key="4">
    <source>
        <dbReference type="ARBA" id="ARBA00022833"/>
    </source>
</evidence>
<dbReference type="PROSITE" id="PS00466">
    <property type="entry name" value="ZF_TFIIS_1"/>
    <property type="match status" value="1"/>
</dbReference>
<dbReference type="FunFam" id="2.20.25.10:FF:000001">
    <property type="entry name" value="Probable Transcription elongation factor S-II"/>
    <property type="match status" value="1"/>
</dbReference>
<dbReference type="InterPro" id="IPR001222">
    <property type="entry name" value="Znf_TFIIS"/>
</dbReference>
<evidence type="ECO:0000256" key="6">
    <source>
        <dbReference type="PROSITE-ProRule" id="PRU00472"/>
    </source>
</evidence>
<evidence type="ECO:0000256" key="7">
    <source>
        <dbReference type="PROSITE-ProRule" id="PRU00649"/>
    </source>
</evidence>
<proteinExistence type="inferred from homology"/>
<evidence type="ECO:0000259" key="12">
    <source>
        <dbReference type="PROSITE" id="PS51321"/>
    </source>
</evidence>
<organism evidence="13 14">
    <name type="scientific">Smittium angustum</name>
    <dbReference type="NCBI Taxonomy" id="133377"/>
    <lineage>
        <taxon>Eukaryota</taxon>
        <taxon>Fungi</taxon>
        <taxon>Fungi incertae sedis</taxon>
        <taxon>Zoopagomycota</taxon>
        <taxon>Kickxellomycotina</taxon>
        <taxon>Harpellomycetes</taxon>
        <taxon>Harpellales</taxon>
        <taxon>Legeriomycetaceae</taxon>
        <taxon>Smittium</taxon>
    </lineage>
</organism>
<feature type="domain" description="TFIIS central" evidence="12">
    <location>
        <begin position="160"/>
        <end position="274"/>
    </location>
</feature>
<evidence type="ECO:0000313" key="14">
    <source>
        <dbReference type="Proteomes" id="UP000245591"/>
    </source>
</evidence>
<sequence length="319" mass="35525">MTMSVEDIASIRKNLLSAHEEGKISAITATEEMLKKSSIGMAVGKLRSDKNEKVSKLAKSIVQKWKKNVTEAAALAKKKKLENTQKSSNNPTNNIGDNKAQNSEKTSIQDSTPKESISPNNQKSPSPPSTNKSEFDPETGKKTRSFANDGVSFQPTGDKIRDKSIEMLYNALVVDSYSDSKAILARAVDIENAEIAKVSSTNQAYKSDIRSFYLNLKDPKNPNIRSAIIEGNIKPSDFVKMTPEEMASEERKNNDLKIQKENLFKAQGAGPQEAETDMFRCSKCGSRKCRYYQLQTRSADEPMTTFVSCTYCGKRWKFC</sequence>
<accession>A0A2U1JC91</accession>
<comment type="function">
    <text evidence="8">Necessary for efficient RNA polymerase II transcription elongation past template-encoded arresting sites.</text>
</comment>